<dbReference type="EMBL" id="CM042048">
    <property type="protein sequence ID" value="KAI3758695.1"/>
    <property type="molecule type" value="Genomic_DNA"/>
</dbReference>
<reference evidence="2" key="1">
    <citation type="journal article" date="2022" name="Mol. Ecol. Resour.">
        <title>The genomes of chicory, endive, great burdock and yacon provide insights into Asteraceae palaeo-polyploidization history and plant inulin production.</title>
        <authorList>
            <person name="Fan W."/>
            <person name="Wang S."/>
            <person name="Wang H."/>
            <person name="Wang A."/>
            <person name="Jiang F."/>
            <person name="Liu H."/>
            <person name="Zhao H."/>
            <person name="Xu D."/>
            <person name="Zhang Y."/>
        </authorList>
    </citation>
    <scope>NUCLEOTIDE SEQUENCE [LARGE SCALE GENOMIC DNA]</scope>
    <source>
        <strain evidence="2">cv. Niubang</strain>
    </source>
</reference>
<accession>A0ACB9EIY3</accession>
<name>A0ACB9EIY3_ARCLA</name>
<keyword evidence="2" id="KW-1185">Reference proteome</keyword>
<gene>
    <name evidence="1" type="ORF">L6452_06266</name>
</gene>
<organism evidence="1 2">
    <name type="scientific">Arctium lappa</name>
    <name type="common">Greater burdock</name>
    <name type="synonym">Lappa major</name>
    <dbReference type="NCBI Taxonomy" id="4217"/>
    <lineage>
        <taxon>Eukaryota</taxon>
        <taxon>Viridiplantae</taxon>
        <taxon>Streptophyta</taxon>
        <taxon>Embryophyta</taxon>
        <taxon>Tracheophyta</taxon>
        <taxon>Spermatophyta</taxon>
        <taxon>Magnoliopsida</taxon>
        <taxon>eudicotyledons</taxon>
        <taxon>Gunneridae</taxon>
        <taxon>Pentapetalae</taxon>
        <taxon>asterids</taxon>
        <taxon>campanulids</taxon>
        <taxon>Asterales</taxon>
        <taxon>Asteraceae</taxon>
        <taxon>Carduoideae</taxon>
        <taxon>Cardueae</taxon>
        <taxon>Arctiinae</taxon>
        <taxon>Arctium</taxon>
    </lineage>
</organism>
<sequence>MLEDVLPLLMIRGSDHLETSFADISIISYSIDFLNSKRSFFSTSSEEVCYSGGLVVEAVGCAFETILFKSPVNALKSTVEIDRVGS</sequence>
<comment type="caution">
    <text evidence="1">The sequence shown here is derived from an EMBL/GenBank/DDBJ whole genome shotgun (WGS) entry which is preliminary data.</text>
</comment>
<dbReference type="Proteomes" id="UP001055879">
    <property type="component" value="Linkage Group LG02"/>
</dbReference>
<reference evidence="1 2" key="2">
    <citation type="journal article" date="2022" name="Mol. Ecol. Resour.">
        <title>The genomes of chicory, endive, great burdock and yacon provide insights into Asteraceae paleo-polyploidization history and plant inulin production.</title>
        <authorList>
            <person name="Fan W."/>
            <person name="Wang S."/>
            <person name="Wang H."/>
            <person name="Wang A."/>
            <person name="Jiang F."/>
            <person name="Liu H."/>
            <person name="Zhao H."/>
            <person name="Xu D."/>
            <person name="Zhang Y."/>
        </authorList>
    </citation>
    <scope>NUCLEOTIDE SEQUENCE [LARGE SCALE GENOMIC DNA]</scope>
    <source>
        <strain evidence="2">cv. Niubang</strain>
    </source>
</reference>
<protein>
    <submittedName>
        <fullName evidence="1">Uncharacterized protein</fullName>
    </submittedName>
</protein>
<proteinExistence type="predicted"/>
<evidence type="ECO:0000313" key="1">
    <source>
        <dbReference type="EMBL" id="KAI3758695.1"/>
    </source>
</evidence>
<evidence type="ECO:0000313" key="2">
    <source>
        <dbReference type="Proteomes" id="UP001055879"/>
    </source>
</evidence>